<evidence type="ECO:0000259" key="2">
    <source>
        <dbReference type="Pfam" id="PF13472"/>
    </source>
</evidence>
<comment type="caution">
    <text evidence="3">The sequence shown here is derived from an EMBL/GenBank/DDBJ whole genome shotgun (WGS) entry which is preliminary data.</text>
</comment>
<feature type="compositionally biased region" description="Gly residues" evidence="1">
    <location>
        <begin position="255"/>
        <end position="266"/>
    </location>
</feature>
<evidence type="ECO:0000256" key="1">
    <source>
        <dbReference type="SAM" id="MobiDB-lite"/>
    </source>
</evidence>
<reference evidence="3 4" key="1">
    <citation type="submission" date="2021-01" db="EMBL/GenBank/DDBJ databases">
        <title>Whole genome shotgun sequence of Planobispora longispora NBRC 13918.</title>
        <authorList>
            <person name="Komaki H."/>
            <person name="Tamura T."/>
        </authorList>
    </citation>
    <scope>NUCLEOTIDE SEQUENCE [LARGE SCALE GENOMIC DNA]</scope>
    <source>
        <strain evidence="3 4">NBRC 13918</strain>
    </source>
</reference>
<dbReference type="Proteomes" id="UP000616724">
    <property type="component" value="Unassembled WGS sequence"/>
</dbReference>
<dbReference type="InterPro" id="IPR053140">
    <property type="entry name" value="GDSL_Rv0518-like"/>
</dbReference>
<name>A0A8J3RPM5_9ACTN</name>
<dbReference type="PANTHER" id="PTHR43784:SF2">
    <property type="entry name" value="GDSL-LIKE LIPASE_ACYLHYDROLASE, PUTATIVE (AFU_ORTHOLOGUE AFUA_2G00820)-RELATED"/>
    <property type="match status" value="1"/>
</dbReference>
<evidence type="ECO:0000313" key="3">
    <source>
        <dbReference type="EMBL" id="GIH80546.1"/>
    </source>
</evidence>
<proteinExistence type="predicted"/>
<keyword evidence="4" id="KW-1185">Reference proteome</keyword>
<accession>A0A8J3RPM5</accession>
<gene>
    <name evidence="3" type="ORF">Plo01_69750</name>
</gene>
<dbReference type="SUPFAM" id="SSF52266">
    <property type="entry name" value="SGNH hydrolase"/>
    <property type="match status" value="1"/>
</dbReference>
<dbReference type="InterPro" id="IPR036514">
    <property type="entry name" value="SGNH_hydro_sf"/>
</dbReference>
<protein>
    <submittedName>
        <fullName evidence="3">Lysophospholipase</fullName>
    </submittedName>
</protein>
<dbReference type="AlphaFoldDB" id="A0A8J3RPM5"/>
<organism evidence="3 4">
    <name type="scientific">Planobispora longispora</name>
    <dbReference type="NCBI Taxonomy" id="28887"/>
    <lineage>
        <taxon>Bacteria</taxon>
        <taxon>Bacillati</taxon>
        <taxon>Actinomycetota</taxon>
        <taxon>Actinomycetes</taxon>
        <taxon>Streptosporangiales</taxon>
        <taxon>Streptosporangiaceae</taxon>
        <taxon>Planobispora</taxon>
    </lineage>
</organism>
<evidence type="ECO:0000313" key="4">
    <source>
        <dbReference type="Proteomes" id="UP000616724"/>
    </source>
</evidence>
<sequence>MNYTRYVALGDSQTEGLGDGDDISGHRGWADRLAERLAHADPGLLYANLAVRGREAAQIRDEQLPVALELRPDLVTVMAGMNDLIRPGFDAAKVTAALEEMFAALTATGAHVVTVTFPDIGAIAPLARPLVPRVLDLNARIADAAARHGVTLIDTFPLAFTTDPRMWGSDRLHASPIGHDRIAAAFAHALGLPGSDDTWMAPFPPLPAPSAWRAAATEARWLAAYAGPWIGRRLRGRSSGDGRTAKRPLLTPVIGTGGPVQGGPVQGGPLSRASEAGDTRETA</sequence>
<dbReference type="PANTHER" id="PTHR43784">
    <property type="entry name" value="GDSL-LIKE LIPASE/ACYLHYDROLASE, PUTATIVE (AFU_ORTHOLOGUE AFUA_2G00820)-RELATED"/>
    <property type="match status" value="1"/>
</dbReference>
<dbReference type="CDD" id="cd01832">
    <property type="entry name" value="SGNH_hydrolase_like_1"/>
    <property type="match status" value="1"/>
</dbReference>
<dbReference type="EMBL" id="BOOH01000060">
    <property type="protein sequence ID" value="GIH80546.1"/>
    <property type="molecule type" value="Genomic_DNA"/>
</dbReference>
<dbReference type="InterPro" id="IPR013830">
    <property type="entry name" value="SGNH_hydro"/>
</dbReference>
<dbReference type="RefSeq" id="WP_203894966.1">
    <property type="nucleotide sequence ID" value="NZ_BOOH01000060.1"/>
</dbReference>
<feature type="region of interest" description="Disordered" evidence="1">
    <location>
        <begin position="236"/>
        <end position="283"/>
    </location>
</feature>
<dbReference type="Gene3D" id="3.40.50.1110">
    <property type="entry name" value="SGNH hydrolase"/>
    <property type="match status" value="1"/>
</dbReference>
<feature type="domain" description="SGNH hydrolase-type esterase" evidence="2">
    <location>
        <begin position="8"/>
        <end position="180"/>
    </location>
</feature>
<dbReference type="Pfam" id="PF13472">
    <property type="entry name" value="Lipase_GDSL_2"/>
    <property type="match status" value="1"/>
</dbReference>